<name>A0AC34GVB0_9BILA</name>
<accession>A0AC34GVB0</accession>
<evidence type="ECO:0000313" key="2">
    <source>
        <dbReference type="WBParaSite" id="ES5_v2.g8631.t1"/>
    </source>
</evidence>
<dbReference type="WBParaSite" id="ES5_v2.g8631.t1">
    <property type="protein sequence ID" value="ES5_v2.g8631.t1"/>
    <property type="gene ID" value="ES5_v2.g8631"/>
</dbReference>
<protein>
    <submittedName>
        <fullName evidence="2">Ubiquitin-like protease family profile domain-containing protein</fullName>
    </submittedName>
</protein>
<proteinExistence type="predicted"/>
<evidence type="ECO:0000313" key="1">
    <source>
        <dbReference type="Proteomes" id="UP000887579"/>
    </source>
</evidence>
<organism evidence="1 2">
    <name type="scientific">Panagrolaimus sp. ES5</name>
    <dbReference type="NCBI Taxonomy" id="591445"/>
    <lineage>
        <taxon>Eukaryota</taxon>
        <taxon>Metazoa</taxon>
        <taxon>Ecdysozoa</taxon>
        <taxon>Nematoda</taxon>
        <taxon>Chromadorea</taxon>
        <taxon>Rhabditida</taxon>
        <taxon>Tylenchina</taxon>
        <taxon>Panagrolaimomorpha</taxon>
        <taxon>Panagrolaimoidea</taxon>
        <taxon>Panagrolaimidae</taxon>
        <taxon>Panagrolaimus</taxon>
    </lineage>
</organism>
<dbReference type="Proteomes" id="UP000887579">
    <property type="component" value="Unplaced"/>
</dbReference>
<sequence>MEDAEKTAIEDLDPEDTDRILLQYQVAAHEEFIIQRIRESNVLVPSRIEINGKTDIFNDGVRVIKVAEHIFTNGWITNKLEMDVDRERKRISDKFEYTEKKEAFSEKHSLYIKQYGLQHSWFQSPQENDNLPSSPHKIEPILDERLTNRTLLEETLERVLMDDYNDQSVDNYGIPKIRYSNKNQNFDECTNQQYDDSKIFDETVNNLSNLSLSGHDIAVKTSETQNNTEKSVQFNNTFKFLKKLKPSNDILPLQLNDKVIKRSLSTVSPEVRPSTRLQPKCDGGNENINLVDKYKIPALPADYDHVLEAINYQTRGRKQCDSYAFGTYFYTMMKNRQNYDKLVSWTKVNLFDFEVLFWPICSEKHWFLFVADSKNRNFFIYDSLYSGKYSKEAEQIEDFLKYYSSKRNLEIQWNEWKTNPLPEQYGPKQSNGVDCAIFLCQYAKHLTKQAKIDFTQAGMENYRKIMLYELLNGELLP</sequence>
<reference evidence="2" key="1">
    <citation type="submission" date="2022-11" db="UniProtKB">
        <authorList>
            <consortium name="WormBaseParasite"/>
        </authorList>
    </citation>
    <scope>IDENTIFICATION</scope>
</reference>